<dbReference type="AlphaFoldDB" id="A0A1Q3A3P3"/>
<gene>
    <name evidence="11" type="ORF">ZYGR_0U01970</name>
</gene>
<dbReference type="Pfam" id="PF01602">
    <property type="entry name" value="Adaptin_N"/>
    <property type="match status" value="1"/>
</dbReference>
<dbReference type="InterPro" id="IPR016024">
    <property type="entry name" value="ARM-type_fold"/>
</dbReference>
<keyword evidence="7 8" id="KW-0968">Cytoplasmic vesicle</keyword>
<dbReference type="PIRSF" id="PIRSF037094">
    <property type="entry name" value="AP1_complex_gamma"/>
    <property type="match status" value="1"/>
</dbReference>
<dbReference type="GO" id="GO:0030121">
    <property type="term" value="C:AP-1 adaptor complex"/>
    <property type="evidence" value="ECO:0007669"/>
    <property type="project" value="InterPro"/>
</dbReference>
<evidence type="ECO:0000256" key="9">
    <source>
        <dbReference type="SAM" id="MobiDB-lite"/>
    </source>
</evidence>
<evidence type="ECO:0000256" key="4">
    <source>
        <dbReference type="ARBA" id="ARBA00022927"/>
    </source>
</evidence>
<evidence type="ECO:0000259" key="10">
    <source>
        <dbReference type="SMART" id="SM00809"/>
    </source>
</evidence>
<evidence type="ECO:0000313" key="11">
    <source>
        <dbReference type="EMBL" id="GAV50341.1"/>
    </source>
</evidence>
<dbReference type="GO" id="GO:0016192">
    <property type="term" value="P:vesicle-mediated transport"/>
    <property type="evidence" value="ECO:0007669"/>
    <property type="project" value="InterPro"/>
</dbReference>
<dbReference type="SUPFAM" id="SSF48371">
    <property type="entry name" value="ARM repeat"/>
    <property type="match status" value="1"/>
</dbReference>
<dbReference type="PANTHER" id="PTHR22780">
    <property type="entry name" value="ADAPTIN, ALPHA/GAMMA/EPSILON"/>
    <property type="match status" value="1"/>
</dbReference>
<evidence type="ECO:0000313" key="12">
    <source>
        <dbReference type="Proteomes" id="UP000187013"/>
    </source>
</evidence>
<dbReference type="EMBL" id="BDGX01000021">
    <property type="protein sequence ID" value="GAV50341.1"/>
    <property type="molecule type" value="Genomic_DNA"/>
</dbReference>
<accession>A0A1Q3A3P3</accession>
<dbReference type="Proteomes" id="UP000187013">
    <property type="component" value="Unassembled WGS sequence"/>
</dbReference>
<proteinExistence type="inferred from homology"/>
<feature type="domain" description="Clathrin adaptor alpha/beta/gamma-adaptin appendage Ig-like subdomain" evidence="10">
    <location>
        <begin position="738"/>
        <end position="848"/>
    </location>
</feature>
<evidence type="ECO:0000256" key="5">
    <source>
        <dbReference type="ARBA" id="ARBA00023034"/>
    </source>
</evidence>
<dbReference type="eggNOG" id="KOG1062">
    <property type="taxonomic scope" value="Eukaryota"/>
</dbReference>
<dbReference type="SUPFAM" id="SSF49348">
    <property type="entry name" value="Clathrin adaptor appendage domain"/>
    <property type="match status" value="1"/>
</dbReference>
<dbReference type="InterPro" id="IPR011989">
    <property type="entry name" value="ARM-like"/>
</dbReference>
<keyword evidence="4 8" id="KW-0653">Protein transport</keyword>
<comment type="subcellular location">
    <subcellularLocation>
        <location evidence="1">Cytoplasmic vesicle membrane</location>
    </subcellularLocation>
    <subcellularLocation>
        <location evidence="2">Golgi apparatus</location>
    </subcellularLocation>
</comment>
<dbReference type="Pfam" id="PF02883">
    <property type="entry name" value="Alpha_adaptinC2"/>
    <property type="match status" value="1"/>
</dbReference>
<reference evidence="11 12" key="1">
    <citation type="submission" date="2016-08" db="EMBL/GenBank/DDBJ databases">
        <title>Draft genome sequence of allopolyploid Zygosaccharomyces rouxii.</title>
        <authorList>
            <person name="Watanabe J."/>
            <person name="Uehara K."/>
            <person name="Mogi Y."/>
            <person name="Tsukioka Y."/>
        </authorList>
    </citation>
    <scope>NUCLEOTIDE SEQUENCE [LARGE SCALE GENOMIC DNA]</scope>
    <source>
        <strain evidence="11 12">NBRC 110957</strain>
    </source>
</reference>
<keyword evidence="6 8" id="KW-0472">Membrane</keyword>
<name>A0A1Q3A3P3_ZYGRO</name>
<organism evidence="11 12">
    <name type="scientific">Zygosaccharomyces rouxii</name>
    <dbReference type="NCBI Taxonomy" id="4956"/>
    <lineage>
        <taxon>Eukaryota</taxon>
        <taxon>Fungi</taxon>
        <taxon>Dikarya</taxon>
        <taxon>Ascomycota</taxon>
        <taxon>Saccharomycotina</taxon>
        <taxon>Saccharomycetes</taxon>
        <taxon>Saccharomycetales</taxon>
        <taxon>Saccharomycetaceae</taxon>
        <taxon>Zygosaccharomyces</taxon>
    </lineage>
</organism>
<dbReference type="OrthoDB" id="28053at2759"/>
<dbReference type="Gene3D" id="1.25.10.10">
    <property type="entry name" value="Leucine-rich Repeat Variant"/>
    <property type="match status" value="1"/>
</dbReference>
<feature type="region of interest" description="Disordered" evidence="9">
    <location>
        <begin position="645"/>
        <end position="701"/>
    </location>
</feature>
<feature type="compositionally biased region" description="Basic and acidic residues" evidence="9">
    <location>
        <begin position="649"/>
        <end position="658"/>
    </location>
</feature>
<dbReference type="SMART" id="SM00809">
    <property type="entry name" value="Alpha_adaptinC2"/>
    <property type="match status" value="1"/>
</dbReference>
<dbReference type="InterPro" id="IPR002553">
    <property type="entry name" value="Clathrin/coatomer_adapt-like_N"/>
</dbReference>
<evidence type="ECO:0000256" key="6">
    <source>
        <dbReference type="ARBA" id="ARBA00023136"/>
    </source>
</evidence>
<keyword evidence="5 8" id="KW-0333">Golgi apparatus</keyword>
<dbReference type="InterPro" id="IPR013041">
    <property type="entry name" value="Clathrin_app_Ig-like_sf"/>
</dbReference>
<dbReference type="InterPro" id="IPR050840">
    <property type="entry name" value="Adaptor_Complx_Large_Subunit"/>
</dbReference>
<protein>
    <recommendedName>
        <fullName evidence="8">AP-1 complex subunit gamma</fullName>
    </recommendedName>
</protein>
<dbReference type="InterPro" id="IPR017107">
    <property type="entry name" value="AP1_complex_gsu"/>
</dbReference>
<evidence type="ECO:0000256" key="7">
    <source>
        <dbReference type="ARBA" id="ARBA00023329"/>
    </source>
</evidence>
<comment type="caution">
    <text evidence="11">The sequence shown here is derived from an EMBL/GenBank/DDBJ whole genome shotgun (WGS) entry which is preliminary data.</text>
</comment>
<sequence>MAGSSLKSFIKDVRNSKTLAEERSIITKESAKIRTKLRDDHLPAEKKRKNIQKLLYLYILGEKTHFGQVESINLVASDDFADKRLGYLAAMLLLDESQDLLTLLTNVLNNDLNNHSNKYVVSLALTALGFLSSSELARDVYPDVEHLLSHSKDPFLLKKALQCMAKLIAKDVSLLDTFSPELITGILNNHSLCSHGVLLGVIKVLQSILQSFTSYQEFLVEDEDEDGNGNGTHAKENKVAESNQEFFIRILEPIIPVIPHLFMVLQNLNAKNFEPDFDVQGICDPFLQVELLHTLSLFFQLGDELESSEILQYLNKFSDVLTQIATNTDANKSTGQTILYETTRTIFSLNLDQPLRILGVNILAKFLSGRDNNIKYVALNTLLKVVPQEPKAVQRHKKFISRCLRDFDIFIRKRALELTFAILDEANIVELVDELLHFLERTTEDDKSLILFTVERLVDVFDMYPITNEKWQLQVFFQIMKLVGRHIASDKISDILIIINNAKNSTSKRDVLVDMMKYSLDEKLSLEIPEENVCWQLASIWCIGEYVYILLESQDAALINQRSLTDYLCRCNTRYNEDNRLINYTLTAALKLSAKIEDTKCLEDLRQLIVRHTRDPDLMLQTKSVQYELIFRQPKAVKRAILETMPNFEKPHKHEKSSSSKPVKPRNNQPKESNLLFDLLQNDNGSKTSGEKKQPSSIPQSDLLADLFKGTPSTDRTSSRSSADARGIGLLSQSASETVQLPTQSVKIHDSDSLQVFTHLLSCGNGSSQLEMYFKALQPIEEIQSFCAVPKTQKLTMGQLHPQNSLQTDDVCKQSLKITGTGKLKLRVKVNFNKNGNPVNQQFDYKFDGSL</sequence>
<dbReference type="Gene3D" id="2.60.40.1230">
    <property type="match status" value="1"/>
</dbReference>
<evidence type="ECO:0000256" key="8">
    <source>
        <dbReference type="PIRNR" id="PIRNR037094"/>
    </source>
</evidence>
<evidence type="ECO:0000256" key="1">
    <source>
        <dbReference type="ARBA" id="ARBA00004156"/>
    </source>
</evidence>
<keyword evidence="3 8" id="KW-0813">Transport</keyword>
<evidence type="ECO:0000256" key="2">
    <source>
        <dbReference type="ARBA" id="ARBA00004555"/>
    </source>
</evidence>
<evidence type="ECO:0000256" key="3">
    <source>
        <dbReference type="ARBA" id="ARBA00022448"/>
    </source>
</evidence>
<dbReference type="InterPro" id="IPR008152">
    <property type="entry name" value="Clathrin_a/b/g-adaptin_app_Ig"/>
</dbReference>
<comment type="similarity">
    <text evidence="8">Belongs to the adaptor complexes large subunit family.</text>
</comment>
<dbReference type="GO" id="GO:0006886">
    <property type="term" value="P:intracellular protein transport"/>
    <property type="evidence" value="ECO:0007669"/>
    <property type="project" value="UniProtKB-UniRule"/>
</dbReference>